<dbReference type="Proteomes" id="UP000027730">
    <property type="component" value="Unassembled WGS sequence"/>
</dbReference>
<evidence type="ECO:0000313" key="2">
    <source>
        <dbReference type="EMBL" id="KEQ75928.1"/>
    </source>
</evidence>
<feature type="compositionally biased region" description="Basic and acidic residues" evidence="1">
    <location>
        <begin position="225"/>
        <end position="236"/>
    </location>
</feature>
<feature type="compositionally biased region" description="Basic and acidic residues" evidence="1">
    <location>
        <begin position="149"/>
        <end position="165"/>
    </location>
</feature>
<feature type="region of interest" description="Disordered" evidence="1">
    <location>
        <begin position="149"/>
        <end position="247"/>
    </location>
</feature>
<dbReference type="HOGENOM" id="CLU_105109_0_0_1"/>
<proteinExistence type="predicted"/>
<protein>
    <submittedName>
        <fullName evidence="2">Uncharacterized protein</fullName>
    </submittedName>
</protein>
<keyword evidence="3" id="KW-1185">Reference proteome</keyword>
<dbReference type="GeneID" id="25413152"/>
<accession>A0A074WRZ6</accession>
<evidence type="ECO:0000256" key="1">
    <source>
        <dbReference type="SAM" id="MobiDB-lite"/>
    </source>
</evidence>
<dbReference type="EMBL" id="KL584704">
    <property type="protein sequence ID" value="KEQ75928.1"/>
    <property type="molecule type" value="Genomic_DNA"/>
</dbReference>
<dbReference type="AlphaFoldDB" id="A0A074WRZ6"/>
<sequence>MSTTRPRPSMHGDLYYTWLWCGDNTTVNKWFINLPEHHQYRAFYSSFINAANRAWDSARNDGSTLQPLDLDMIVCMLQEHIPAQMLIDTLKKYNKLIGGTKGSWKGKGIIKFDDTPPEMSTIEAAVKELHKKVKSTRAVVVARYVKEEAKGQGENKRKRNSKADTDADDDQMQDVNMEDADAMPSLKEMDTELTAAGSAPASSKEDTKGKGKAPVKFGELPYVGGKKDEGQEKKHDEDDEWKNFFLK</sequence>
<gene>
    <name evidence="2" type="ORF">M436DRAFT_61226</name>
</gene>
<dbReference type="OrthoDB" id="3941189at2759"/>
<reference evidence="2 3" key="1">
    <citation type="journal article" date="2014" name="BMC Genomics">
        <title>Genome sequencing of four Aureobasidium pullulans varieties: biotechnological potential, stress tolerance, and description of new species.</title>
        <authorList>
            <person name="Gostin Ar C."/>
            <person name="Ohm R.A."/>
            <person name="Kogej T."/>
            <person name="Sonjak S."/>
            <person name="Turk M."/>
            <person name="Zajc J."/>
            <person name="Zalar P."/>
            <person name="Grube M."/>
            <person name="Sun H."/>
            <person name="Han J."/>
            <person name="Sharma A."/>
            <person name="Chiniquy J."/>
            <person name="Ngan C.Y."/>
            <person name="Lipzen A."/>
            <person name="Barry K."/>
            <person name="Grigoriev I.V."/>
            <person name="Gunde-Cimerman N."/>
        </authorList>
    </citation>
    <scope>NUCLEOTIDE SEQUENCE [LARGE SCALE GENOMIC DNA]</scope>
    <source>
        <strain evidence="2 3">CBS 147.97</strain>
    </source>
</reference>
<evidence type="ECO:0000313" key="3">
    <source>
        <dbReference type="Proteomes" id="UP000027730"/>
    </source>
</evidence>
<dbReference type="RefSeq" id="XP_013430284.1">
    <property type="nucleotide sequence ID" value="XM_013574830.1"/>
</dbReference>
<feature type="compositionally biased region" description="Acidic residues" evidence="1">
    <location>
        <begin position="166"/>
        <end position="181"/>
    </location>
</feature>
<organism evidence="2 3">
    <name type="scientific">Aureobasidium namibiae CBS 147.97</name>
    <dbReference type="NCBI Taxonomy" id="1043004"/>
    <lineage>
        <taxon>Eukaryota</taxon>
        <taxon>Fungi</taxon>
        <taxon>Dikarya</taxon>
        <taxon>Ascomycota</taxon>
        <taxon>Pezizomycotina</taxon>
        <taxon>Dothideomycetes</taxon>
        <taxon>Dothideomycetidae</taxon>
        <taxon>Dothideales</taxon>
        <taxon>Saccotheciaceae</taxon>
        <taxon>Aureobasidium</taxon>
    </lineage>
</organism>
<name>A0A074WRZ6_9PEZI</name>